<sequence length="384" mass="41358">MTTTAPATRPANPRFSSGPCAKIPTFTLEKLADAALGRSHRAKIGKDKLKAAIEETRELLNIPADYRIGIVPASDTGAVEMAMWSLLGARKATMVAWESFGAGWVTDVVKQLKIDAEVKIAEYGEIVDMAALDYKTDVVFTWNGTTSGVRMPSGDAIPADREGLTICDATSAAYAMDLPWDKLDVTTFSWQKVLGGEAAHGMLILSPRAVERLESYTPAWPLPKIFRLTKGGKLIEGIFVGETINTPSMLAVEDYLVALDWARSVGGLKGLIARADANAKAIWDFCAARDWIDNLAVDAATRSNTSVCLKFTDARITDGPVFAKAVAKRLEAEGVALDVGAYRDAPAGLRIWCGGTVETSDVEAMLPWLEYAFHAEIEALSQAA</sequence>
<evidence type="ECO:0000256" key="10">
    <source>
        <dbReference type="ARBA" id="ARBA00023299"/>
    </source>
</evidence>
<accession>A0A222E1T5</accession>
<comment type="similarity">
    <text evidence="3">Belongs to the class-V pyridoxal-phosphate-dependent aminotransferase family. SerC subfamily.</text>
</comment>
<gene>
    <name evidence="12" type="primary">serC</name>
    <name evidence="12" type="ORF">ANTHELSMS3_01442</name>
</gene>
<dbReference type="GO" id="GO:0004648">
    <property type="term" value="F:O-phospho-L-serine:2-oxoglutarate aminotransferase activity"/>
    <property type="evidence" value="ECO:0007669"/>
    <property type="project" value="UniProtKB-EC"/>
</dbReference>
<organism evidence="12 13">
    <name type="scientific">Antarctobacter heliothermus</name>
    <dbReference type="NCBI Taxonomy" id="74033"/>
    <lineage>
        <taxon>Bacteria</taxon>
        <taxon>Pseudomonadati</taxon>
        <taxon>Pseudomonadota</taxon>
        <taxon>Alphaproteobacteria</taxon>
        <taxon>Rhodobacterales</taxon>
        <taxon>Roseobacteraceae</taxon>
        <taxon>Antarctobacter</taxon>
    </lineage>
</organism>
<evidence type="ECO:0000256" key="4">
    <source>
        <dbReference type="ARBA" id="ARBA00013030"/>
    </source>
</evidence>
<dbReference type="PANTHER" id="PTHR21152">
    <property type="entry name" value="AMINOTRANSFERASE CLASS V"/>
    <property type="match status" value="1"/>
</dbReference>
<dbReference type="SUPFAM" id="SSF53383">
    <property type="entry name" value="PLP-dependent transferases"/>
    <property type="match status" value="1"/>
</dbReference>
<evidence type="ECO:0000256" key="1">
    <source>
        <dbReference type="ARBA" id="ARBA00001933"/>
    </source>
</evidence>
<keyword evidence="6 12" id="KW-0032">Aminotransferase</keyword>
<dbReference type="EMBL" id="CP022540">
    <property type="protein sequence ID" value="ASP20140.1"/>
    <property type="molecule type" value="Genomic_DNA"/>
</dbReference>
<proteinExistence type="inferred from homology"/>
<evidence type="ECO:0000256" key="5">
    <source>
        <dbReference type="ARBA" id="ARBA00022490"/>
    </source>
</evidence>
<reference evidence="12 13" key="1">
    <citation type="submission" date="2017-07" db="EMBL/GenBank/DDBJ databases">
        <title>Genome Sequence of Antarctobacter heliothermus Strain SMS3 Isolated from a culture of the Diatom Skeletonema marinoi.</title>
        <authorList>
            <person name="Topel M."/>
            <person name="Pinder M.I.M."/>
            <person name="Johansson O.N."/>
            <person name="Kourtchenko O."/>
            <person name="Godhe A."/>
            <person name="Clarke A.K."/>
        </authorList>
    </citation>
    <scope>NUCLEOTIDE SEQUENCE [LARGE SCALE GENOMIC DNA]</scope>
    <source>
        <strain evidence="12 13">SMS3</strain>
    </source>
</reference>
<dbReference type="InterPro" id="IPR006271">
    <property type="entry name" value="Pser_aminoTfrase_methanosarc"/>
</dbReference>
<dbReference type="EC" id="2.6.1.52" evidence="4"/>
<dbReference type="GO" id="GO:0004760">
    <property type="term" value="F:L-serine-pyruvate transaminase activity"/>
    <property type="evidence" value="ECO:0007669"/>
    <property type="project" value="TreeGrafter"/>
</dbReference>
<evidence type="ECO:0000256" key="11">
    <source>
        <dbReference type="ARBA" id="ARBA00049007"/>
    </source>
</evidence>
<dbReference type="InterPro" id="IPR015421">
    <property type="entry name" value="PyrdxlP-dep_Trfase_major"/>
</dbReference>
<dbReference type="PANTHER" id="PTHR21152:SF40">
    <property type="entry name" value="ALANINE--GLYOXYLATE AMINOTRANSFERASE"/>
    <property type="match status" value="1"/>
</dbReference>
<dbReference type="Gene3D" id="3.90.1150.10">
    <property type="entry name" value="Aspartate Aminotransferase, domain 1"/>
    <property type="match status" value="1"/>
</dbReference>
<dbReference type="CDD" id="cd01494">
    <property type="entry name" value="AAT_I"/>
    <property type="match status" value="1"/>
</dbReference>
<dbReference type="KEGG" id="aht:ANTHELSMS3_01442"/>
<keyword evidence="7" id="KW-0028">Amino-acid biosynthesis</keyword>
<dbReference type="InterPro" id="IPR015422">
    <property type="entry name" value="PyrdxlP-dep_Trfase_small"/>
</dbReference>
<evidence type="ECO:0000256" key="6">
    <source>
        <dbReference type="ARBA" id="ARBA00022576"/>
    </source>
</evidence>
<evidence type="ECO:0000256" key="3">
    <source>
        <dbReference type="ARBA" id="ARBA00006904"/>
    </source>
</evidence>
<evidence type="ECO:0000313" key="12">
    <source>
        <dbReference type="EMBL" id="ASP20140.1"/>
    </source>
</evidence>
<comment type="cofactor">
    <cofactor evidence="1">
        <name>pyridoxal 5'-phosphate</name>
        <dbReference type="ChEBI" id="CHEBI:597326"/>
    </cofactor>
</comment>
<dbReference type="Proteomes" id="UP000203589">
    <property type="component" value="Chromosome"/>
</dbReference>
<comment type="pathway">
    <text evidence="2">Amino-acid biosynthesis; L-serine biosynthesis; L-serine from 3-phospho-D-glycerate: step 2/3.</text>
</comment>
<name>A0A222E1T5_9RHOB</name>
<dbReference type="PIRSF" id="PIRSF000525">
    <property type="entry name" value="SerC"/>
    <property type="match status" value="1"/>
</dbReference>
<dbReference type="GO" id="GO:0019265">
    <property type="term" value="P:glycine biosynthetic process, by transamination of glyoxylate"/>
    <property type="evidence" value="ECO:0007669"/>
    <property type="project" value="TreeGrafter"/>
</dbReference>
<dbReference type="OrthoDB" id="9772439at2"/>
<evidence type="ECO:0000256" key="8">
    <source>
        <dbReference type="ARBA" id="ARBA00022679"/>
    </source>
</evidence>
<dbReference type="InterPro" id="IPR022278">
    <property type="entry name" value="Pser_aminoTfrase"/>
</dbReference>
<dbReference type="Gene3D" id="3.40.640.10">
    <property type="entry name" value="Type I PLP-dependent aspartate aminotransferase-like (Major domain)"/>
    <property type="match status" value="1"/>
</dbReference>
<dbReference type="UniPathway" id="UPA00135">
    <property type="reaction ID" value="UER00197"/>
</dbReference>
<keyword evidence="9" id="KW-0663">Pyridoxal phosphate</keyword>
<evidence type="ECO:0000313" key="13">
    <source>
        <dbReference type="Proteomes" id="UP000203589"/>
    </source>
</evidence>
<evidence type="ECO:0000256" key="2">
    <source>
        <dbReference type="ARBA" id="ARBA00005099"/>
    </source>
</evidence>
<evidence type="ECO:0000256" key="9">
    <source>
        <dbReference type="ARBA" id="ARBA00022898"/>
    </source>
</evidence>
<keyword evidence="13" id="KW-1185">Reference proteome</keyword>
<keyword evidence="5" id="KW-0963">Cytoplasm</keyword>
<keyword evidence="8 12" id="KW-0808">Transferase</keyword>
<evidence type="ECO:0000256" key="7">
    <source>
        <dbReference type="ARBA" id="ARBA00022605"/>
    </source>
</evidence>
<comment type="catalytic activity">
    <reaction evidence="11">
        <text>O-phospho-L-serine + 2-oxoglutarate = 3-phosphooxypyruvate + L-glutamate</text>
        <dbReference type="Rhea" id="RHEA:14329"/>
        <dbReference type="ChEBI" id="CHEBI:16810"/>
        <dbReference type="ChEBI" id="CHEBI:18110"/>
        <dbReference type="ChEBI" id="CHEBI:29985"/>
        <dbReference type="ChEBI" id="CHEBI:57524"/>
        <dbReference type="EC" id="2.6.1.52"/>
    </reaction>
</comment>
<dbReference type="NCBIfam" id="NF002841">
    <property type="entry name" value="PRK03080.1-2"/>
    <property type="match status" value="1"/>
</dbReference>
<keyword evidence="10" id="KW-0718">Serine biosynthesis</keyword>
<dbReference type="AlphaFoldDB" id="A0A222E1T5"/>
<protein>
    <recommendedName>
        <fullName evidence="4">phosphoserine transaminase</fullName>
        <ecNumber evidence="4">2.6.1.52</ecNumber>
    </recommendedName>
</protein>
<dbReference type="GO" id="GO:0006564">
    <property type="term" value="P:L-serine biosynthetic process"/>
    <property type="evidence" value="ECO:0007669"/>
    <property type="project" value="UniProtKB-KW"/>
</dbReference>
<dbReference type="InterPro" id="IPR015424">
    <property type="entry name" value="PyrdxlP-dep_Trfase"/>
</dbReference>
<dbReference type="RefSeq" id="WP_094034267.1">
    <property type="nucleotide sequence ID" value="NZ_CP022540.1"/>
</dbReference>
<dbReference type="GO" id="GO:0008453">
    <property type="term" value="F:alanine-glyoxylate transaminase activity"/>
    <property type="evidence" value="ECO:0007669"/>
    <property type="project" value="TreeGrafter"/>
</dbReference>
<dbReference type="NCBIfam" id="TIGR01365">
    <property type="entry name" value="serC_2"/>
    <property type="match status" value="1"/>
</dbReference>